<sequence length="186" mass="20659">MKKFASALLAIACLTGSSYADIGFYLGPFSLELGGRGDAPTFAIDARDTYPICRAIDEQNLLNLIVRVREKVSDKEFKITVKKITLEPYLFGRNNRRQHLLKGKITNEAVVKEVTVKYGEEADNAEGRALPGTFKIQNEGSISTVNVDQILEISILPDTHFDIPKDYDKDAYNDVVDVICEIDANA</sequence>
<organism evidence="2 3">
    <name type="scientific">Estrella lausannensis</name>
    <dbReference type="NCBI Taxonomy" id="483423"/>
    <lineage>
        <taxon>Bacteria</taxon>
        <taxon>Pseudomonadati</taxon>
        <taxon>Chlamydiota</taxon>
        <taxon>Chlamydiia</taxon>
        <taxon>Parachlamydiales</taxon>
        <taxon>Candidatus Criblamydiaceae</taxon>
        <taxon>Estrella</taxon>
    </lineage>
</organism>
<keyword evidence="3" id="KW-1185">Reference proteome</keyword>
<feature type="chain" id="PRO_5005217806" evidence="1">
    <location>
        <begin position="21"/>
        <end position="186"/>
    </location>
</feature>
<gene>
    <name evidence="2" type="ORF">ELAC_0569</name>
</gene>
<dbReference type="RefSeq" id="WP_098037788.1">
    <property type="nucleotide sequence ID" value="NZ_CWGJ01000010.1"/>
</dbReference>
<evidence type="ECO:0000313" key="2">
    <source>
        <dbReference type="EMBL" id="CRX37924.1"/>
    </source>
</evidence>
<dbReference type="EMBL" id="CWGJ01000010">
    <property type="protein sequence ID" value="CRX37924.1"/>
    <property type="molecule type" value="Genomic_DNA"/>
</dbReference>
<keyword evidence="1" id="KW-0732">Signal</keyword>
<evidence type="ECO:0000256" key="1">
    <source>
        <dbReference type="SAM" id="SignalP"/>
    </source>
</evidence>
<dbReference type="Proteomes" id="UP000220251">
    <property type="component" value="Unassembled WGS sequence"/>
</dbReference>
<proteinExistence type="predicted"/>
<accession>A0A0H5DQQ6</accession>
<name>A0A0H5DQQ6_9BACT</name>
<feature type="signal peptide" evidence="1">
    <location>
        <begin position="1"/>
        <end position="20"/>
    </location>
</feature>
<protein>
    <submittedName>
        <fullName evidence="2">Putative secreted protein</fullName>
    </submittedName>
</protein>
<reference evidence="3" key="1">
    <citation type="submission" date="2015-06" db="EMBL/GenBank/DDBJ databases">
        <authorList>
            <person name="Bertelli C."/>
        </authorList>
    </citation>
    <scope>NUCLEOTIDE SEQUENCE [LARGE SCALE GENOMIC DNA]</scope>
    <source>
        <strain evidence="3">CRIB-30</strain>
    </source>
</reference>
<evidence type="ECO:0000313" key="3">
    <source>
        <dbReference type="Proteomes" id="UP000220251"/>
    </source>
</evidence>
<dbReference type="AlphaFoldDB" id="A0A0H5DQQ6"/>